<dbReference type="STRING" id="1231392.OCGS_2282"/>
<feature type="transmembrane region" description="Helical" evidence="8">
    <location>
        <begin position="264"/>
        <end position="283"/>
    </location>
</feature>
<feature type="transmembrane region" description="Helical" evidence="8">
    <location>
        <begin position="150"/>
        <end position="166"/>
    </location>
</feature>
<evidence type="ECO:0000256" key="4">
    <source>
        <dbReference type="ARBA" id="ARBA00022475"/>
    </source>
</evidence>
<keyword evidence="3" id="KW-0813">Transport</keyword>
<keyword evidence="5 8" id="KW-0812">Transmembrane</keyword>
<protein>
    <submittedName>
        <fullName evidence="10">RarD</fullName>
    </submittedName>
</protein>
<evidence type="ECO:0000256" key="5">
    <source>
        <dbReference type="ARBA" id="ARBA00022692"/>
    </source>
</evidence>
<evidence type="ECO:0000313" key="11">
    <source>
        <dbReference type="Proteomes" id="UP000006765"/>
    </source>
</evidence>
<evidence type="ECO:0000256" key="2">
    <source>
        <dbReference type="ARBA" id="ARBA00007362"/>
    </source>
</evidence>
<keyword evidence="7 8" id="KW-0472">Membrane</keyword>
<organism evidence="10 11">
    <name type="scientific">Oceaniovalibus guishaninsula JLT2003</name>
    <dbReference type="NCBI Taxonomy" id="1231392"/>
    <lineage>
        <taxon>Bacteria</taxon>
        <taxon>Pseudomonadati</taxon>
        <taxon>Pseudomonadota</taxon>
        <taxon>Alphaproteobacteria</taxon>
        <taxon>Rhodobacterales</taxon>
        <taxon>Roseobacteraceae</taxon>
        <taxon>Oceaniovalibus</taxon>
    </lineage>
</organism>
<feature type="transmembrane region" description="Helical" evidence="8">
    <location>
        <begin position="7"/>
        <end position="26"/>
    </location>
</feature>
<dbReference type="RefSeq" id="WP_007427434.1">
    <property type="nucleotide sequence ID" value="NZ_AMGO01000052.1"/>
</dbReference>
<dbReference type="SUPFAM" id="SSF103481">
    <property type="entry name" value="Multidrug resistance efflux transporter EmrE"/>
    <property type="match status" value="2"/>
</dbReference>
<comment type="similarity">
    <text evidence="2">Belongs to the EamA transporter family.</text>
</comment>
<evidence type="ECO:0000313" key="10">
    <source>
        <dbReference type="EMBL" id="EKE43550.1"/>
    </source>
</evidence>
<feature type="transmembrane region" description="Helical" evidence="8">
    <location>
        <begin position="103"/>
        <end position="120"/>
    </location>
</feature>
<dbReference type="InterPro" id="IPR000620">
    <property type="entry name" value="EamA_dom"/>
</dbReference>
<reference evidence="10 11" key="1">
    <citation type="journal article" date="2012" name="J. Bacteriol.">
        <title>Draft Genome Sequence of Oceaniovalibus guishaninsula JLT2003T.</title>
        <authorList>
            <person name="Tang K."/>
            <person name="Liu K."/>
            <person name="Jiao N."/>
        </authorList>
    </citation>
    <scope>NUCLEOTIDE SEQUENCE [LARGE SCALE GENOMIC DNA]</scope>
    <source>
        <strain evidence="10 11">JLT2003</strain>
    </source>
</reference>
<dbReference type="AlphaFoldDB" id="K2I3W8"/>
<evidence type="ECO:0000256" key="3">
    <source>
        <dbReference type="ARBA" id="ARBA00022448"/>
    </source>
</evidence>
<gene>
    <name evidence="10" type="ORF">OCGS_2282</name>
</gene>
<comment type="subcellular location">
    <subcellularLocation>
        <location evidence="1">Cell membrane</location>
        <topology evidence="1">Multi-pass membrane protein</topology>
    </subcellularLocation>
</comment>
<name>K2I3W8_9RHOB</name>
<proteinExistence type="inferred from homology"/>
<feature type="transmembrane region" description="Helical" evidence="8">
    <location>
        <begin position="38"/>
        <end position="59"/>
    </location>
</feature>
<feature type="transmembrane region" description="Helical" evidence="8">
    <location>
        <begin position="127"/>
        <end position="144"/>
    </location>
</feature>
<feature type="domain" description="EamA" evidence="9">
    <location>
        <begin position="8"/>
        <end position="143"/>
    </location>
</feature>
<dbReference type="InterPro" id="IPR004626">
    <property type="entry name" value="RarD"/>
</dbReference>
<feature type="transmembrane region" description="Helical" evidence="8">
    <location>
        <begin position="71"/>
        <end position="91"/>
    </location>
</feature>
<feature type="transmembrane region" description="Helical" evidence="8">
    <location>
        <begin position="234"/>
        <end position="258"/>
    </location>
</feature>
<sequence>MSPTTLQGAMAMVGCCTIWGLSPLYYKYLDFVPPLELLAHRTLWSLVFFGLIQAVRGRLHIVVQALRPGRPLVLCALAAMLISVNWFVFISAIQGGRGVEASLGYYIFPLVAVAIGRVVFGERLGPLAWLAIALACLGVTLLTVGLRAAPWVALILAISFGLYGAVKKTLLVGALASVTAEVTLLAPLALAWLWFGVQGAGAFGQGWAEAGLLIFSGPLTAVPLMLFGTASRGLTMASVGIIGYLNPTLQFICAAFIFGEVVTGWHLVAFAFIWTALALYSGAMLRRPRKRAQVAGTFDAVPPSR</sequence>
<keyword evidence="6 8" id="KW-1133">Transmembrane helix</keyword>
<evidence type="ECO:0000256" key="8">
    <source>
        <dbReference type="SAM" id="Phobius"/>
    </source>
</evidence>
<evidence type="ECO:0000256" key="7">
    <source>
        <dbReference type="ARBA" id="ARBA00023136"/>
    </source>
</evidence>
<dbReference type="NCBIfam" id="TIGR00688">
    <property type="entry name" value="rarD"/>
    <property type="match status" value="1"/>
</dbReference>
<dbReference type="GO" id="GO:0005886">
    <property type="term" value="C:plasma membrane"/>
    <property type="evidence" value="ECO:0007669"/>
    <property type="project" value="UniProtKB-SubCell"/>
</dbReference>
<evidence type="ECO:0000256" key="6">
    <source>
        <dbReference type="ARBA" id="ARBA00022989"/>
    </source>
</evidence>
<evidence type="ECO:0000256" key="1">
    <source>
        <dbReference type="ARBA" id="ARBA00004651"/>
    </source>
</evidence>
<dbReference type="PATRIC" id="fig|1231392.3.peg.2294"/>
<accession>K2I3W8</accession>
<dbReference type="Proteomes" id="UP000006765">
    <property type="component" value="Unassembled WGS sequence"/>
</dbReference>
<feature type="transmembrane region" description="Helical" evidence="8">
    <location>
        <begin position="173"/>
        <end position="195"/>
    </location>
</feature>
<dbReference type="eggNOG" id="COG2962">
    <property type="taxonomic scope" value="Bacteria"/>
</dbReference>
<keyword evidence="11" id="KW-1185">Reference proteome</keyword>
<dbReference type="Pfam" id="PF00892">
    <property type="entry name" value="EamA"/>
    <property type="match status" value="1"/>
</dbReference>
<evidence type="ECO:0000259" key="9">
    <source>
        <dbReference type="Pfam" id="PF00892"/>
    </source>
</evidence>
<dbReference type="EMBL" id="AMGO01000052">
    <property type="protein sequence ID" value="EKE43550.1"/>
    <property type="molecule type" value="Genomic_DNA"/>
</dbReference>
<feature type="transmembrane region" description="Helical" evidence="8">
    <location>
        <begin position="207"/>
        <end position="227"/>
    </location>
</feature>
<keyword evidence="4" id="KW-1003">Cell membrane</keyword>
<dbReference type="InterPro" id="IPR037185">
    <property type="entry name" value="EmrE-like"/>
</dbReference>
<comment type="caution">
    <text evidence="10">The sequence shown here is derived from an EMBL/GenBank/DDBJ whole genome shotgun (WGS) entry which is preliminary data.</text>
</comment>